<name>A0A9D7IHW8_9RHOO</name>
<dbReference type="AlphaFoldDB" id="A0A9D7IHW8"/>
<protein>
    <submittedName>
        <fullName evidence="1">Uncharacterized protein</fullName>
    </submittedName>
</protein>
<proteinExistence type="predicted"/>
<comment type="caution">
    <text evidence="1">The sequence shown here is derived from an EMBL/GenBank/DDBJ whole genome shotgun (WGS) entry which is preliminary data.</text>
</comment>
<organism evidence="1 2">
    <name type="scientific">Candidatus Propionivibrio dominans</name>
    <dbReference type="NCBI Taxonomy" id="2954373"/>
    <lineage>
        <taxon>Bacteria</taxon>
        <taxon>Pseudomonadati</taxon>
        <taxon>Pseudomonadota</taxon>
        <taxon>Betaproteobacteria</taxon>
        <taxon>Rhodocyclales</taxon>
        <taxon>Rhodocyclaceae</taxon>
        <taxon>Propionivibrio</taxon>
    </lineage>
</organism>
<accession>A0A9D7IHW8</accession>
<evidence type="ECO:0000313" key="2">
    <source>
        <dbReference type="Proteomes" id="UP000886602"/>
    </source>
</evidence>
<evidence type="ECO:0000313" key="1">
    <source>
        <dbReference type="EMBL" id="MBK7424864.1"/>
    </source>
</evidence>
<dbReference type="Proteomes" id="UP000886602">
    <property type="component" value="Unassembled WGS sequence"/>
</dbReference>
<reference evidence="1" key="1">
    <citation type="submission" date="2020-10" db="EMBL/GenBank/DDBJ databases">
        <title>Connecting structure to function with the recovery of over 1000 high-quality activated sludge metagenome-assembled genomes encoding full-length rRNA genes using long-read sequencing.</title>
        <authorList>
            <person name="Singleton C.M."/>
            <person name="Petriglieri F."/>
            <person name="Kristensen J.M."/>
            <person name="Kirkegaard R.H."/>
            <person name="Michaelsen T.Y."/>
            <person name="Andersen M.H."/>
            <person name="Karst S.M."/>
            <person name="Dueholm M.S."/>
            <person name="Nielsen P.H."/>
            <person name="Albertsen M."/>
        </authorList>
    </citation>
    <scope>NUCLEOTIDE SEQUENCE</scope>
    <source>
        <strain evidence="1">EsbW_18-Q3-R4-48_MAXAC.044</strain>
    </source>
</reference>
<dbReference type="EMBL" id="JADJNC010000057">
    <property type="protein sequence ID" value="MBK7424864.1"/>
    <property type="molecule type" value="Genomic_DNA"/>
</dbReference>
<gene>
    <name evidence="1" type="ORF">IPJ48_18285</name>
</gene>
<sequence>MRRSLHREVKFAERFASHVGVDNDQIGPLTRQCNGLIYGFRLDYAEVNFTHDV</sequence>